<name>A0A6M9Z8R7_9VIRU</name>
<dbReference type="EMBL" id="MT138095">
    <property type="protein sequence ID" value="QKN88908.1"/>
    <property type="molecule type" value="Genomic_DNA"/>
</dbReference>
<sequence>MSNVNNGVSIRIRDRIALPASFRLAQNASAELRRDVWAFSKRFNVTNGARGEQRQKVYQLFNMYQQFQITNITATFHPFPHTSYSDFVTMIKDFDGNYSNDNRTLNATLQGVFNAGAGIIGPIDHQGGLTMNNPAQVSLAATQWCQELYDGAPIFSYEGEAFAFLDSAPVRVLMGMDEEDTFVRDDYNEYINSCMSPQFKEGSWRDSMSVSWAPRVLDTISSEVEPQDLTNASRPIVTPWMQTKVRTVDDPNAVRFNDDISHYAFKFYLWNPFVGVCSPADTPSMTLIHNIGYIDFDMTLSFKNIETRAPLPIPVAAFNATQFVGMNYSINNLQDTSLVRFSPGSNTMFTAGQKRPRLGAAPDSQSKSESSSAVVGK</sequence>
<evidence type="ECO:0000313" key="2">
    <source>
        <dbReference type="EMBL" id="QKN88908.1"/>
    </source>
</evidence>
<feature type="region of interest" description="Disordered" evidence="1">
    <location>
        <begin position="350"/>
        <end position="377"/>
    </location>
</feature>
<reference evidence="2" key="1">
    <citation type="submission" date="2020-01" db="EMBL/GenBank/DDBJ databases">
        <title>Viral genomes from wild and zoo birds in China.</title>
        <authorList>
            <person name="Yao Y."/>
            <person name="Shan T."/>
            <person name="Yang S."/>
            <person name="Zhang W."/>
        </authorList>
    </citation>
    <scope>NUCLEOTIDE SEQUENCE</scope>
    <source>
        <strain evidence="2">Wftcra75cir1nc</strain>
    </source>
</reference>
<organism evidence="2">
    <name type="scientific">Cressdnaviricota sp</name>
    <dbReference type="NCBI Taxonomy" id="2748378"/>
    <lineage>
        <taxon>Viruses</taxon>
        <taxon>Monodnaviria</taxon>
        <taxon>Shotokuvirae</taxon>
        <taxon>Cressdnaviricota</taxon>
    </lineage>
</organism>
<accession>A0A6M9Z8R7</accession>
<proteinExistence type="predicted"/>
<protein>
    <submittedName>
        <fullName evidence="2">Capsid protein</fullName>
    </submittedName>
</protein>
<evidence type="ECO:0000256" key="1">
    <source>
        <dbReference type="SAM" id="MobiDB-lite"/>
    </source>
</evidence>
<feature type="compositionally biased region" description="Low complexity" evidence="1">
    <location>
        <begin position="364"/>
        <end position="377"/>
    </location>
</feature>